<organism evidence="1 2">
    <name type="scientific">Roseimaritima multifibrata</name>
    <dbReference type="NCBI Taxonomy" id="1930274"/>
    <lineage>
        <taxon>Bacteria</taxon>
        <taxon>Pseudomonadati</taxon>
        <taxon>Planctomycetota</taxon>
        <taxon>Planctomycetia</taxon>
        <taxon>Pirellulales</taxon>
        <taxon>Pirellulaceae</taxon>
        <taxon>Roseimaritima</taxon>
    </lineage>
</organism>
<dbReference type="Proteomes" id="UP000320672">
    <property type="component" value="Chromosome"/>
</dbReference>
<reference evidence="1 2" key="1">
    <citation type="submission" date="2019-02" db="EMBL/GenBank/DDBJ databases">
        <title>Deep-cultivation of Planctomycetes and their phenomic and genomic characterization uncovers novel biology.</title>
        <authorList>
            <person name="Wiegand S."/>
            <person name="Jogler M."/>
            <person name="Boedeker C."/>
            <person name="Pinto D."/>
            <person name="Vollmers J."/>
            <person name="Rivas-Marin E."/>
            <person name="Kohn T."/>
            <person name="Peeters S.H."/>
            <person name="Heuer A."/>
            <person name="Rast P."/>
            <person name="Oberbeckmann S."/>
            <person name="Bunk B."/>
            <person name="Jeske O."/>
            <person name="Meyerdierks A."/>
            <person name="Storesund J.E."/>
            <person name="Kallscheuer N."/>
            <person name="Luecker S."/>
            <person name="Lage O.M."/>
            <person name="Pohl T."/>
            <person name="Merkel B.J."/>
            <person name="Hornburger P."/>
            <person name="Mueller R.-W."/>
            <person name="Bruemmer F."/>
            <person name="Labrenz M."/>
            <person name="Spormann A.M."/>
            <person name="Op den Camp H."/>
            <person name="Overmann J."/>
            <person name="Amann R."/>
            <person name="Jetten M.S.M."/>
            <person name="Mascher T."/>
            <person name="Medema M.H."/>
            <person name="Devos D.P."/>
            <person name="Kaster A.-K."/>
            <person name="Ovreas L."/>
            <person name="Rohde M."/>
            <person name="Galperin M.Y."/>
            <person name="Jogler C."/>
        </authorList>
    </citation>
    <scope>NUCLEOTIDE SEQUENCE [LARGE SCALE GENOMIC DNA]</scope>
    <source>
        <strain evidence="1 2">FF011L</strain>
    </source>
</reference>
<proteinExistence type="predicted"/>
<sequence length="45" mass="4847">MSSFVFAVQFIAVLTSAVLILACFAGSLKEQIDSSTHTTPRSQQD</sequence>
<accession>A0A517M9I4</accession>
<evidence type="ECO:0000313" key="2">
    <source>
        <dbReference type="Proteomes" id="UP000320672"/>
    </source>
</evidence>
<gene>
    <name evidence="1" type="ORF">FF011L_02720</name>
</gene>
<name>A0A517M9I4_9BACT</name>
<protein>
    <submittedName>
        <fullName evidence="1">Uncharacterized protein</fullName>
    </submittedName>
</protein>
<dbReference type="EMBL" id="CP036262">
    <property type="protein sequence ID" value="QDS91542.1"/>
    <property type="molecule type" value="Genomic_DNA"/>
</dbReference>
<dbReference type="KEGG" id="rml:FF011L_02720"/>
<dbReference type="AlphaFoldDB" id="A0A517M9I4"/>
<evidence type="ECO:0000313" key="1">
    <source>
        <dbReference type="EMBL" id="QDS91542.1"/>
    </source>
</evidence>
<keyword evidence="2" id="KW-1185">Reference proteome</keyword>